<reference evidence="2" key="1">
    <citation type="submission" date="2025-08" db="UniProtKB">
        <authorList>
            <consortium name="Ensembl"/>
        </authorList>
    </citation>
    <scope>IDENTIFICATION</scope>
</reference>
<feature type="compositionally biased region" description="Basic and acidic residues" evidence="1">
    <location>
        <begin position="585"/>
        <end position="596"/>
    </location>
</feature>
<feature type="compositionally biased region" description="Basic and acidic residues" evidence="1">
    <location>
        <begin position="465"/>
        <end position="475"/>
    </location>
</feature>
<evidence type="ECO:0000313" key="3">
    <source>
        <dbReference type="Proteomes" id="UP000265000"/>
    </source>
</evidence>
<feature type="region of interest" description="Disordered" evidence="1">
    <location>
        <begin position="569"/>
        <end position="616"/>
    </location>
</feature>
<dbReference type="GeneTree" id="ENSGT00390000013037"/>
<dbReference type="STRING" id="8078.ENSFHEP00000022821"/>
<dbReference type="GO" id="GO:0003697">
    <property type="term" value="F:single-stranded DNA binding"/>
    <property type="evidence" value="ECO:0007669"/>
    <property type="project" value="TreeGrafter"/>
</dbReference>
<proteinExistence type="predicted"/>
<feature type="compositionally biased region" description="Basic and acidic residues" evidence="1">
    <location>
        <begin position="605"/>
        <end position="616"/>
    </location>
</feature>
<feature type="compositionally biased region" description="Polar residues" evidence="1">
    <location>
        <begin position="572"/>
        <end position="581"/>
    </location>
</feature>
<dbReference type="Ensembl" id="ENSFHET00000011879.1">
    <property type="protein sequence ID" value="ENSFHEP00000022821.1"/>
    <property type="gene ID" value="ENSFHEG00000003453.1"/>
</dbReference>
<reference evidence="2" key="2">
    <citation type="submission" date="2025-09" db="UniProtKB">
        <authorList>
            <consortium name="Ensembl"/>
        </authorList>
    </citation>
    <scope>IDENTIFICATION</scope>
</reference>
<dbReference type="GO" id="GO:0000712">
    <property type="term" value="P:resolution of meiotic recombination intermediates"/>
    <property type="evidence" value="ECO:0007669"/>
    <property type="project" value="InterPro"/>
</dbReference>
<protein>
    <submittedName>
        <fullName evidence="2">Shortage in chiasmata 1</fullName>
    </submittedName>
</protein>
<dbReference type="Pfam" id="PF17825">
    <property type="entry name" value="DUF5587"/>
    <property type="match status" value="2"/>
</dbReference>
<feature type="region of interest" description="Disordered" evidence="1">
    <location>
        <begin position="1317"/>
        <end position="1372"/>
    </location>
</feature>
<name>A0A3Q2Q856_FUNHE</name>
<feature type="region of interest" description="Disordered" evidence="1">
    <location>
        <begin position="500"/>
        <end position="555"/>
    </location>
</feature>
<dbReference type="InterPro" id="IPR039991">
    <property type="entry name" value="SHOC1"/>
</dbReference>
<dbReference type="PANTHER" id="PTHR35668">
    <property type="entry name" value="PROTEIN SHORTAGE IN CHIASMATA 1 ORTHOLOG"/>
    <property type="match status" value="1"/>
</dbReference>
<feature type="region of interest" description="Disordered" evidence="1">
    <location>
        <begin position="1254"/>
        <end position="1273"/>
    </location>
</feature>
<organism evidence="2 3">
    <name type="scientific">Fundulus heteroclitus</name>
    <name type="common">Killifish</name>
    <name type="synonym">Mummichog</name>
    <dbReference type="NCBI Taxonomy" id="8078"/>
    <lineage>
        <taxon>Eukaryota</taxon>
        <taxon>Metazoa</taxon>
        <taxon>Chordata</taxon>
        <taxon>Craniata</taxon>
        <taxon>Vertebrata</taxon>
        <taxon>Euteleostomi</taxon>
        <taxon>Actinopterygii</taxon>
        <taxon>Neopterygii</taxon>
        <taxon>Teleostei</taxon>
        <taxon>Neoteleostei</taxon>
        <taxon>Acanthomorphata</taxon>
        <taxon>Ovalentaria</taxon>
        <taxon>Atherinomorphae</taxon>
        <taxon>Cyprinodontiformes</taxon>
        <taxon>Fundulidae</taxon>
        <taxon>Fundulus</taxon>
    </lineage>
</organism>
<sequence>MCERSDCAPPEIFSAIRFKALDYVFETSTTLKVTLNLLALPTPYLTGGHDLYPHSGRVPDVTYRMPWIRGKVISSCRLFISGSVLEDLGGKNQPVHSLERFTVEADVEIVPSSNPDSLDQEQFVCLNKQIDDACQERFSKRTADQEGPDSKTKDLFLPEELMTPDLLAQFKRHLPSLKAKLSRLKTLPVADPLLSSTGISISEDSMFSCFRRCASYQEPPAAGAVSADARGDVQEQFVKQPLLEAESLLLPPVVDSLQLSPRNYTAFSTVCGCLSSSPEPLGEQRPVLDLLRIPSLSGISVDISQFDERQEDRKESSTSGRLIELQCSGEVVSPAGAELDVILSPTPKKNTDHISLSTAHLQEEELPPFGPISLLSARTRCEMKKMLWSSEKHLTSVLRFLLSEPPSCEPAAGFQPLCEAMRVIELQKENVSSAKLELQLEPESPEIVVGKRLEFVERMMSEVPTDRKVEKEDFRSLGPEDEEDEDLYKVQLVDAVSPNKAHLQQEDAVDSSPSSSFKTRQSAHSSEWTLPTRSQVGDNPRSLIYTKPEPEKNLDPLSDFLMLRTQRLPSAGATSPASGISESAGEAKHPTPEKEQQPPPEETQTADRKPAYVSRAERGDVCREHPPAALTTSRLEDSNLQEKRNSGVIQVQPTESQRRAYAELLAFARPRLASAIQLGLNFSSWGDFSCLAPDQSHFLLKQQERALCRTPAEITEHVKDQERLFNLAALIHVLVTFKELLLKCDLSVAVEYLTKAAEACADAGLLQLLKRLQIVLFLSHKKEESNFKLLKLQQLLAERLQSRKGDGRTGKILVMLSVESNETSSMMVSSLSKVTGAAVSSVCPDEDKKKLNGASVVSSVRDSDCVLAFERHIGADFPWSCFSLLVEFDRPGQSPWSTVCSERSVGHFSFTTSLSDADSEKVSWRLEENVPFVLLVTEGLLNSPLLLQTLESGFGVSVLERSPSLTLQKLGGIHNYAVITVDESTAIIIQEQEELGQDGASEGLVMRLSALSLQYSCCWLILHCPDSQDGGFSSEAFNNLVLVYSSLVLFGMKSEELDVKVLIVSEVLEMAQFINRICFSTLMSKDGDPRSHLSRDWLTVSPSQEEECLSQFPCINPLVSQLMLHRAPSLQWLLGADLPQLQQLLPEVPHKVLKLFSDITSLYSSDPEPPAPLTTVDETNQQTGPFRSPQTFGAEPEFMSCLHPEPFTSFLCGATNPDDLFPTQDSSDFKFDLNGSFGSPVVDLLTNWTRRDPWKEEEEEKKPPVWRGRAGAAGRVVERTPDAWTLRDSPYNHSSDLHAADSPVSLEPRFSYRPALLQPATGHSGDLQHPQSSHLSYSRRPPAEVRWEQSYDGISGAGGTAAGSSSRGSVFWEDPERKRSGAAAGLVGSVLTPLKKGRLSYERVPGRKDGQTRLKLF</sequence>
<evidence type="ECO:0000256" key="1">
    <source>
        <dbReference type="SAM" id="MobiDB-lite"/>
    </source>
</evidence>
<feature type="region of interest" description="Disordered" evidence="1">
    <location>
        <begin position="465"/>
        <end position="486"/>
    </location>
</feature>
<accession>A0A3Q2Q856</accession>
<dbReference type="GO" id="GO:0016887">
    <property type="term" value="F:ATP hydrolysis activity"/>
    <property type="evidence" value="ECO:0007669"/>
    <property type="project" value="InterPro"/>
</dbReference>
<dbReference type="Proteomes" id="UP000265000">
    <property type="component" value="Unplaced"/>
</dbReference>
<feature type="compositionally biased region" description="Polar residues" evidence="1">
    <location>
        <begin position="511"/>
        <end position="537"/>
    </location>
</feature>
<evidence type="ECO:0000313" key="2">
    <source>
        <dbReference type="Ensembl" id="ENSFHEP00000022821.1"/>
    </source>
</evidence>
<keyword evidence="3" id="KW-1185">Reference proteome</keyword>
<dbReference type="PANTHER" id="PTHR35668:SF1">
    <property type="entry name" value="PROTEIN SHORTAGE IN CHIASMATA 1 ORTHOLOG"/>
    <property type="match status" value="1"/>
</dbReference>
<dbReference type="GO" id="GO:0000794">
    <property type="term" value="C:condensed nuclear chromosome"/>
    <property type="evidence" value="ECO:0007669"/>
    <property type="project" value="InterPro"/>
</dbReference>